<dbReference type="EMBL" id="JACIET010000001">
    <property type="protein sequence ID" value="MBB4012081.1"/>
    <property type="molecule type" value="Genomic_DNA"/>
</dbReference>
<dbReference type="PANTHER" id="PTHR11059">
    <property type="entry name" value="DNA REPAIR PROTEIN RECN"/>
    <property type="match status" value="1"/>
</dbReference>
<dbReference type="FunFam" id="3.40.50.300:FF:000356">
    <property type="entry name" value="DNA repair protein RecN"/>
    <property type="match status" value="1"/>
</dbReference>
<keyword evidence="4" id="KW-0547">Nucleotide-binding</keyword>
<dbReference type="AlphaFoldDB" id="A0A840BEX8"/>
<dbReference type="PANTHER" id="PTHR11059:SF0">
    <property type="entry name" value="DNA REPAIR PROTEIN RECN"/>
    <property type="match status" value="1"/>
</dbReference>
<name>A0A840BEX8_9RHOO</name>
<dbReference type="NCBIfam" id="NF008121">
    <property type="entry name" value="PRK10869.1"/>
    <property type="match status" value="1"/>
</dbReference>
<dbReference type="Proteomes" id="UP000561045">
    <property type="component" value="Unassembled WGS sequence"/>
</dbReference>
<feature type="domain" description="RecF/RecN/SMC N-terminal" evidence="10">
    <location>
        <begin position="1"/>
        <end position="504"/>
    </location>
</feature>
<evidence type="ECO:0000256" key="3">
    <source>
        <dbReference type="ARBA" id="ARBA00021315"/>
    </source>
</evidence>
<evidence type="ECO:0000256" key="1">
    <source>
        <dbReference type="ARBA" id="ARBA00003618"/>
    </source>
</evidence>
<dbReference type="PIRSF" id="PIRSF003128">
    <property type="entry name" value="RecN"/>
    <property type="match status" value="1"/>
</dbReference>
<dbReference type="GO" id="GO:0043590">
    <property type="term" value="C:bacterial nucleoid"/>
    <property type="evidence" value="ECO:0007669"/>
    <property type="project" value="TreeGrafter"/>
</dbReference>
<comment type="similarity">
    <text evidence="2 9">Belongs to the RecN family.</text>
</comment>
<dbReference type="Gene3D" id="3.40.50.300">
    <property type="entry name" value="P-loop containing nucleotide triphosphate hydrolases"/>
    <property type="match status" value="2"/>
</dbReference>
<dbReference type="GO" id="GO:0009432">
    <property type="term" value="P:SOS response"/>
    <property type="evidence" value="ECO:0007669"/>
    <property type="project" value="TreeGrafter"/>
</dbReference>
<dbReference type="SUPFAM" id="SSF52540">
    <property type="entry name" value="P-loop containing nucleoside triphosphate hydrolases"/>
    <property type="match status" value="1"/>
</dbReference>
<dbReference type="NCBIfam" id="TIGR00634">
    <property type="entry name" value="recN"/>
    <property type="match status" value="1"/>
</dbReference>
<comment type="function">
    <text evidence="1 9">May be involved in recombinational repair of damaged DNA.</text>
</comment>
<gene>
    <name evidence="11" type="ORF">GGR36_001389</name>
</gene>
<dbReference type="RefSeq" id="WP_183633507.1">
    <property type="nucleotide sequence ID" value="NZ_BAABLE010000011.1"/>
</dbReference>
<dbReference type="GO" id="GO:0006310">
    <property type="term" value="P:DNA recombination"/>
    <property type="evidence" value="ECO:0007669"/>
    <property type="project" value="InterPro"/>
</dbReference>
<keyword evidence="5 9" id="KW-0227">DNA damage</keyword>
<dbReference type="CDD" id="cd03241">
    <property type="entry name" value="ABC_RecN"/>
    <property type="match status" value="2"/>
</dbReference>
<reference evidence="11 12" key="1">
    <citation type="submission" date="2020-08" db="EMBL/GenBank/DDBJ databases">
        <title>Genomic Encyclopedia of Type Strains, Phase IV (KMG-IV): sequencing the most valuable type-strain genomes for metagenomic binning, comparative biology and taxonomic classification.</title>
        <authorList>
            <person name="Goeker M."/>
        </authorList>
    </citation>
    <scope>NUCLEOTIDE SEQUENCE [LARGE SCALE GENOMIC DNA]</scope>
    <source>
        <strain evidence="11 12">DSM 106739</strain>
    </source>
</reference>
<protein>
    <recommendedName>
        <fullName evidence="3 9">DNA repair protein RecN</fullName>
    </recommendedName>
    <alternativeName>
        <fullName evidence="8 9">Recombination protein N</fullName>
    </alternativeName>
</protein>
<evidence type="ECO:0000256" key="4">
    <source>
        <dbReference type="ARBA" id="ARBA00022741"/>
    </source>
</evidence>
<organism evidence="11 12">
    <name type="scientific">Niveibacterium umoris</name>
    <dbReference type="NCBI Taxonomy" id="1193620"/>
    <lineage>
        <taxon>Bacteria</taxon>
        <taxon>Pseudomonadati</taxon>
        <taxon>Pseudomonadota</taxon>
        <taxon>Betaproteobacteria</taxon>
        <taxon>Rhodocyclales</taxon>
        <taxon>Rhodocyclaceae</taxon>
        <taxon>Niveibacterium</taxon>
    </lineage>
</organism>
<dbReference type="GO" id="GO:0006281">
    <property type="term" value="P:DNA repair"/>
    <property type="evidence" value="ECO:0007669"/>
    <property type="project" value="UniProtKB-KW"/>
</dbReference>
<evidence type="ECO:0000256" key="5">
    <source>
        <dbReference type="ARBA" id="ARBA00022763"/>
    </source>
</evidence>
<accession>A0A840BEX8</accession>
<evidence type="ECO:0000256" key="6">
    <source>
        <dbReference type="ARBA" id="ARBA00022840"/>
    </source>
</evidence>
<proteinExistence type="inferred from homology"/>
<evidence type="ECO:0000256" key="7">
    <source>
        <dbReference type="ARBA" id="ARBA00023204"/>
    </source>
</evidence>
<dbReference type="Pfam" id="PF02463">
    <property type="entry name" value="SMC_N"/>
    <property type="match status" value="1"/>
</dbReference>
<dbReference type="FunFam" id="3.40.50.300:FF:000319">
    <property type="entry name" value="DNA repair protein RecN"/>
    <property type="match status" value="1"/>
</dbReference>
<dbReference type="InterPro" id="IPR004604">
    <property type="entry name" value="DNA_recomb/repair_RecN"/>
</dbReference>
<evidence type="ECO:0000256" key="9">
    <source>
        <dbReference type="PIRNR" id="PIRNR003128"/>
    </source>
</evidence>
<evidence type="ECO:0000256" key="2">
    <source>
        <dbReference type="ARBA" id="ARBA00009441"/>
    </source>
</evidence>
<comment type="caution">
    <text evidence="11">The sequence shown here is derived from an EMBL/GenBank/DDBJ whole genome shotgun (WGS) entry which is preliminary data.</text>
</comment>
<keyword evidence="7 9" id="KW-0234">DNA repair</keyword>
<sequence length="555" mass="59979">MLRRLTIRDFVLVDRLDLEFSEGFGALTGETGAGKSILLDALSLLLGDRADSAMVRAGCERAEIAGTFEFVDGGGVHAWLADNDIAPDEILLVRRIVESGGRSRAYVNGSPVTAAQLKALGELVADIHGQHAHQALLRSDAQRELLDTHAGSTLLARDVAQAWRAWQQAKREREEAVTQGEASAREREMLVWQLNEAEALAFDPAGWQQTNESHQRLAHAAGLIDGAGAALASLDEDEPAIATEVERLAGRLAELARFDAQLSPIAELIAGAGIQLGEAVAELRRYRDRLELDPEALAECERRIGAVTQFSRKYRVSPDEILGLVDAWRTRLAAIERASDLQLLELAEAEVAARYRELASRLSEQRRRAARTLGAQVTDAMQELAMAGGRFEIGLSAADPGTIHGLEVVDFLVAANPHQEPRPLAKVASGGELSRIGLAIQVIASEAQAVPTLVFDEVDVGIGGRVAEVVGRRLRELGRRCQVLCVTHLPQVAARADWQWQISKETVGGATLSRVAVLDPAARIEEIARMLGGERITDTTRSHAAEMLGVEQVGS</sequence>
<keyword evidence="12" id="KW-1185">Reference proteome</keyword>
<evidence type="ECO:0000259" key="10">
    <source>
        <dbReference type="Pfam" id="PF02463"/>
    </source>
</evidence>
<dbReference type="InterPro" id="IPR027417">
    <property type="entry name" value="P-loop_NTPase"/>
</dbReference>
<dbReference type="InterPro" id="IPR003395">
    <property type="entry name" value="RecF/RecN/SMC_N"/>
</dbReference>
<evidence type="ECO:0000313" key="12">
    <source>
        <dbReference type="Proteomes" id="UP000561045"/>
    </source>
</evidence>
<evidence type="ECO:0000256" key="8">
    <source>
        <dbReference type="ARBA" id="ARBA00033408"/>
    </source>
</evidence>
<keyword evidence="6" id="KW-0067">ATP-binding</keyword>
<dbReference type="GO" id="GO:0005524">
    <property type="term" value="F:ATP binding"/>
    <property type="evidence" value="ECO:0007669"/>
    <property type="project" value="UniProtKB-KW"/>
</dbReference>
<evidence type="ECO:0000313" key="11">
    <source>
        <dbReference type="EMBL" id="MBB4012081.1"/>
    </source>
</evidence>